<feature type="compositionally biased region" description="Basic residues" evidence="1">
    <location>
        <begin position="386"/>
        <end position="397"/>
    </location>
</feature>
<dbReference type="Proteomes" id="UP000054477">
    <property type="component" value="Unassembled WGS sequence"/>
</dbReference>
<dbReference type="STRING" id="1095629.A0A0C9Y4C0"/>
<feature type="region of interest" description="Disordered" evidence="1">
    <location>
        <begin position="314"/>
        <end position="414"/>
    </location>
</feature>
<gene>
    <name evidence="2" type="ORF">K443DRAFT_131597</name>
</gene>
<keyword evidence="3" id="KW-1185">Reference proteome</keyword>
<reference evidence="2 3" key="1">
    <citation type="submission" date="2014-04" db="EMBL/GenBank/DDBJ databases">
        <authorList>
            <consortium name="DOE Joint Genome Institute"/>
            <person name="Kuo A."/>
            <person name="Kohler A."/>
            <person name="Nagy L.G."/>
            <person name="Floudas D."/>
            <person name="Copeland A."/>
            <person name="Barry K.W."/>
            <person name="Cichocki N."/>
            <person name="Veneault-Fourrey C."/>
            <person name="LaButti K."/>
            <person name="Lindquist E.A."/>
            <person name="Lipzen A."/>
            <person name="Lundell T."/>
            <person name="Morin E."/>
            <person name="Murat C."/>
            <person name="Sun H."/>
            <person name="Tunlid A."/>
            <person name="Henrissat B."/>
            <person name="Grigoriev I.V."/>
            <person name="Hibbett D.S."/>
            <person name="Martin F."/>
            <person name="Nordberg H.P."/>
            <person name="Cantor M.N."/>
            <person name="Hua S.X."/>
        </authorList>
    </citation>
    <scope>NUCLEOTIDE SEQUENCE [LARGE SCALE GENOMIC DNA]</scope>
    <source>
        <strain evidence="2 3">LaAM-08-1</strain>
    </source>
</reference>
<protein>
    <submittedName>
        <fullName evidence="2">Uncharacterized protein</fullName>
    </submittedName>
</protein>
<dbReference type="HOGENOM" id="CLU_040086_0_0_1"/>
<proteinExistence type="predicted"/>
<feature type="compositionally biased region" description="Basic and acidic residues" evidence="1">
    <location>
        <begin position="314"/>
        <end position="358"/>
    </location>
</feature>
<name>A0A0C9Y4C0_9AGAR</name>
<feature type="compositionally biased region" description="Basic and acidic residues" evidence="1">
    <location>
        <begin position="403"/>
        <end position="414"/>
    </location>
</feature>
<reference evidence="3" key="2">
    <citation type="submission" date="2015-01" db="EMBL/GenBank/DDBJ databases">
        <title>Evolutionary Origins and Diversification of the Mycorrhizal Mutualists.</title>
        <authorList>
            <consortium name="DOE Joint Genome Institute"/>
            <consortium name="Mycorrhizal Genomics Consortium"/>
            <person name="Kohler A."/>
            <person name="Kuo A."/>
            <person name="Nagy L.G."/>
            <person name="Floudas D."/>
            <person name="Copeland A."/>
            <person name="Barry K.W."/>
            <person name="Cichocki N."/>
            <person name="Veneault-Fourrey C."/>
            <person name="LaButti K."/>
            <person name="Lindquist E.A."/>
            <person name="Lipzen A."/>
            <person name="Lundell T."/>
            <person name="Morin E."/>
            <person name="Murat C."/>
            <person name="Riley R."/>
            <person name="Ohm R."/>
            <person name="Sun H."/>
            <person name="Tunlid A."/>
            <person name="Henrissat B."/>
            <person name="Grigoriev I.V."/>
            <person name="Hibbett D.S."/>
            <person name="Martin F."/>
        </authorList>
    </citation>
    <scope>NUCLEOTIDE SEQUENCE [LARGE SCALE GENOMIC DNA]</scope>
    <source>
        <strain evidence="3">LaAM-08-1</strain>
    </source>
</reference>
<evidence type="ECO:0000256" key="1">
    <source>
        <dbReference type="SAM" id="MobiDB-lite"/>
    </source>
</evidence>
<organism evidence="2 3">
    <name type="scientific">Laccaria amethystina LaAM-08-1</name>
    <dbReference type="NCBI Taxonomy" id="1095629"/>
    <lineage>
        <taxon>Eukaryota</taxon>
        <taxon>Fungi</taxon>
        <taxon>Dikarya</taxon>
        <taxon>Basidiomycota</taxon>
        <taxon>Agaricomycotina</taxon>
        <taxon>Agaricomycetes</taxon>
        <taxon>Agaricomycetidae</taxon>
        <taxon>Agaricales</taxon>
        <taxon>Agaricineae</taxon>
        <taxon>Hydnangiaceae</taxon>
        <taxon>Laccaria</taxon>
    </lineage>
</organism>
<feature type="compositionally biased region" description="Basic and acidic residues" evidence="1">
    <location>
        <begin position="373"/>
        <end position="385"/>
    </location>
</feature>
<sequence>MSNSLYQLGGYRPQLQWHQFTYSNRLLAEEIAGPGSPLHPNLRNAPIELILGIKRSGTVHLLLTYDQVSDFCQRNRDLPWPRGRPFVSSDFESLSPIYFHTVEELKNHLGELRPKKQGTGFDTSTFNKGFRDGNAGVLRGAFEHGRVFYKVLHQSIDLQKYGMRDSSWTGSIRVCSFVFNTQHIIFDGRSAQDRLRYPRVLDIAFAEAKIPSLELDPSTTTHIIKAENRTLNKSKGSFKLPFAHGTTDTLSEQEISNRFQNIFRSYQDKPLVLLVYEEELTKNVLKNLGVPTEAFNTDLKHLLGFEAVKKMEEDHKPLISPSRDPRNYSIRKEEDHKPPISPSRDPRNYSIKKEERDTLIASSSSYSRTHASVKREDRDIPIPDPRKRHRSRSRSPRRNSSSPDKKPYASREDYHRPRHPIYIIDVKDLHARVSGESFNAYDANAPEMNLMKLAQRYGMSSGEGWCAGNEAG</sequence>
<dbReference type="EMBL" id="KN838585">
    <property type="protein sequence ID" value="KIK02943.1"/>
    <property type="molecule type" value="Genomic_DNA"/>
</dbReference>
<evidence type="ECO:0000313" key="3">
    <source>
        <dbReference type="Proteomes" id="UP000054477"/>
    </source>
</evidence>
<accession>A0A0C9Y4C0</accession>
<evidence type="ECO:0000313" key="2">
    <source>
        <dbReference type="EMBL" id="KIK02943.1"/>
    </source>
</evidence>
<dbReference type="AlphaFoldDB" id="A0A0C9Y4C0"/>
<dbReference type="OrthoDB" id="3235609at2759"/>